<evidence type="ECO:0000256" key="4">
    <source>
        <dbReference type="PROSITE-ProRule" id="PRU00175"/>
    </source>
</evidence>
<comment type="caution">
    <text evidence="7">The sequence shown here is derived from an EMBL/GenBank/DDBJ whole genome shotgun (WGS) entry which is preliminary data.</text>
</comment>
<keyword evidence="8" id="KW-1185">Reference proteome</keyword>
<feature type="compositionally biased region" description="Low complexity" evidence="5">
    <location>
        <begin position="228"/>
        <end position="237"/>
    </location>
</feature>
<reference evidence="7" key="1">
    <citation type="journal article" date="2020" name="bioRxiv">
        <title>Chromosome-level reference genome of the European wasp spider Argiope bruennichi: a resource for studies on range expansion and evolutionary adaptation.</title>
        <authorList>
            <person name="Sheffer M.M."/>
            <person name="Hoppe A."/>
            <person name="Krehenwinkel H."/>
            <person name="Uhl G."/>
            <person name="Kuss A.W."/>
            <person name="Jensen L."/>
            <person name="Jensen C."/>
            <person name="Gillespie R.G."/>
            <person name="Hoff K.J."/>
            <person name="Prost S."/>
        </authorList>
    </citation>
    <scope>NUCLEOTIDE SEQUENCE</scope>
</reference>
<dbReference type="EMBL" id="JABXBU010000002">
    <property type="protein sequence ID" value="KAF8793588.1"/>
    <property type="molecule type" value="Genomic_DNA"/>
</dbReference>
<feature type="domain" description="RING-type" evidence="6">
    <location>
        <begin position="85"/>
        <end position="123"/>
    </location>
</feature>
<dbReference type="Pfam" id="PF13639">
    <property type="entry name" value="zf-RING_2"/>
    <property type="match status" value="1"/>
</dbReference>
<dbReference type="InterPro" id="IPR013083">
    <property type="entry name" value="Znf_RING/FYVE/PHD"/>
</dbReference>
<evidence type="ECO:0000313" key="7">
    <source>
        <dbReference type="EMBL" id="KAF8793588.1"/>
    </source>
</evidence>
<gene>
    <name evidence="7" type="ORF">HNY73_001645</name>
</gene>
<feature type="region of interest" description="Disordered" evidence="5">
    <location>
        <begin position="180"/>
        <end position="309"/>
    </location>
</feature>
<protein>
    <submittedName>
        <fullName evidence="7">Putative RING finger protein C548.05c like protein</fullName>
    </submittedName>
</protein>
<proteinExistence type="predicted"/>
<feature type="compositionally biased region" description="Polar residues" evidence="5">
    <location>
        <begin position="206"/>
        <end position="222"/>
    </location>
</feature>
<dbReference type="SUPFAM" id="SSF57850">
    <property type="entry name" value="RING/U-box"/>
    <property type="match status" value="1"/>
</dbReference>
<evidence type="ECO:0000256" key="2">
    <source>
        <dbReference type="ARBA" id="ARBA00022771"/>
    </source>
</evidence>
<evidence type="ECO:0000313" key="8">
    <source>
        <dbReference type="Proteomes" id="UP000807504"/>
    </source>
</evidence>
<feature type="compositionally biased region" description="Basic and acidic residues" evidence="5">
    <location>
        <begin position="189"/>
        <end position="200"/>
    </location>
</feature>
<dbReference type="Proteomes" id="UP000807504">
    <property type="component" value="Unassembled WGS sequence"/>
</dbReference>
<evidence type="ECO:0000256" key="5">
    <source>
        <dbReference type="SAM" id="MobiDB-lite"/>
    </source>
</evidence>
<keyword evidence="3" id="KW-0862">Zinc</keyword>
<dbReference type="PROSITE" id="PS50089">
    <property type="entry name" value="ZF_RING_2"/>
    <property type="match status" value="1"/>
</dbReference>
<sequence length="318" mass="35199">MVPTIDVKLLPVISEELKSFARKKDGLLWFLWKTEGIPRLMEFAMTLYSNYEKHMSEMDKWTRLGELTIQSIYSSPGPESCLGDCPICTEPLHRKITTSCGHNFHGECLELWIKENLSCPLCRKNLCGKFVTTVRKSPLLIYVEEPGDNAIIVTDWIKYFITDLQLYRLEVQKSPLIGTQKDCQPQKRLSTEETRQDSNRNPDAGPSTTTPESDAGPSTISESDVAPSSSSTISESEVGPTTTPESDVGPSTTHEFDVGPSTIPESDVGSSTTHESDVEPSSSSTTPESDVGPSTPHEVPPPPMIQFFSNWNISNLEI</sequence>
<name>A0A8T0FTQ1_ARGBR</name>
<accession>A0A8T0FTQ1</accession>
<dbReference type="AlphaFoldDB" id="A0A8T0FTQ1"/>
<dbReference type="Gene3D" id="3.30.40.10">
    <property type="entry name" value="Zinc/RING finger domain, C3HC4 (zinc finger)"/>
    <property type="match status" value="1"/>
</dbReference>
<reference evidence="7" key="2">
    <citation type="submission" date="2020-06" db="EMBL/GenBank/DDBJ databases">
        <authorList>
            <person name="Sheffer M."/>
        </authorList>
    </citation>
    <scope>NUCLEOTIDE SEQUENCE</scope>
</reference>
<dbReference type="SMART" id="SM00184">
    <property type="entry name" value="RING"/>
    <property type="match status" value="1"/>
</dbReference>
<organism evidence="7 8">
    <name type="scientific">Argiope bruennichi</name>
    <name type="common">Wasp spider</name>
    <name type="synonym">Aranea bruennichi</name>
    <dbReference type="NCBI Taxonomy" id="94029"/>
    <lineage>
        <taxon>Eukaryota</taxon>
        <taxon>Metazoa</taxon>
        <taxon>Ecdysozoa</taxon>
        <taxon>Arthropoda</taxon>
        <taxon>Chelicerata</taxon>
        <taxon>Arachnida</taxon>
        <taxon>Araneae</taxon>
        <taxon>Araneomorphae</taxon>
        <taxon>Entelegynae</taxon>
        <taxon>Araneoidea</taxon>
        <taxon>Araneidae</taxon>
        <taxon>Argiope</taxon>
    </lineage>
</organism>
<keyword evidence="1" id="KW-0479">Metal-binding</keyword>
<feature type="compositionally biased region" description="Low complexity" evidence="5">
    <location>
        <begin position="279"/>
        <end position="291"/>
    </location>
</feature>
<evidence type="ECO:0000259" key="6">
    <source>
        <dbReference type="PROSITE" id="PS50089"/>
    </source>
</evidence>
<dbReference type="GO" id="GO:0008270">
    <property type="term" value="F:zinc ion binding"/>
    <property type="evidence" value="ECO:0007669"/>
    <property type="project" value="UniProtKB-KW"/>
</dbReference>
<evidence type="ECO:0000256" key="1">
    <source>
        <dbReference type="ARBA" id="ARBA00022723"/>
    </source>
</evidence>
<evidence type="ECO:0000256" key="3">
    <source>
        <dbReference type="ARBA" id="ARBA00022833"/>
    </source>
</evidence>
<dbReference type="PANTHER" id="PTHR45969">
    <property type="entry name" value="RING ZINC FINGER PROTEIN-RELATED"/>
    <property type="match status" value="1"/>
</dbReference>
<feature type="compositionally biased region" description="Polar residues" evidence="5">
    <location>
        <begin position="239"/>
        <end position="253"/>
    </location>
</feature>
<keyword evidence="2 4" id="KW-0863">Zinc-finger</keyword>
<dbReference type="InterPro" id="IPR001841">
    <property type="entry name" value="Znf_RING"/>
</dbReference>